<protein>
    <recommendedName>
        <fullName evidence="1">NERD domain-containing protein</fullName>
    </recommendedName>
</protein>
<proteinExistence type="predicted"/>
<comment type="caution">
    <text evidence="2">The sequence shown here is derived from an EMBL/GenBank/DDBJ whole genome shotgun (WGS) entry which is preliminary data.</text>
</comment>
<name>A0ABU0D3G7_9BACI</name>
<dbReference type="Proteomes" id="UP001232343">
    <property type="component" value="Unassembled WGS sequence"/>
</dbReference>
<dbReference type="PROSITE" id="PS50965">
    <property type="entry name" value="NERD"/>
    <property type="match status" value="1"/>
</dbReference>
<dbReference type="RefSeq" id="WP_244681494.1">
    <property type="nucleotide sequence ID" value="NZ_JALIRM010000006.1"/>
</dbReference>
<keyword evidence="3" id="KW-1185">Reference proteome</keyword>
<organism evidence="2 3">
    <name type="scientific">Lederbergia wuyishanensis</name>
    <dbReference type="NCBI Taxonomy" id="1347903"/>
    <lineage>
        <taxon>Bacteria</taxon>
        <taxon>Bacillati</taxon>
        <taxon>Bacillota</taxon>
        <taxon>Bacilli</taxon>
        <taxon>Bacillales</taxon>
        <taxon>Bacillaceae</taxon>
        <taxon>Lederbergia</taxon>
    </lineage>
</organism>
<accession>A0ABU0D3G7</accession>
<reference evidence="2 3" key="1">
    <citation type="submission" date="2023-07" db="EMBL/GenBank/DDBJ databases">
        <title>Genomic Encyclopedia of Type Strains, Phase IV (KMG-IV): sequencing the most valuable type-strain genomes for metagenomic binning, comparative biology and taxonomic classification.</title>
        <authorList>
            <person name="Goeker M."/>
        </authorList>
    </citation>
    <scope>NUCLEOTIDE SEQUENCE [LARGE SCALE GENOMIC DNA]</scope>
    <source>
        <strain evidence="2 3">DSM 27848</strain>
    </source>
</reference>
<dbReference type="InterPro" id="IPR011528">
    <property type="entry name" value="NERD"/>
</dbReference>
<evidence type="ECO:0000259" key="1">
    <source>
        <dbReference type="PROSITE" id="PS50965"/>
    </source>
</evidence>
<dbReference type="Pfam" id="PF08378">
    <property type="entry name" value="NERD"/>
    <property type="match status" value="1"/>
</dbReference>
<feature type="domain" description="NERD" evidence="1">
    <location>
        <begin position="37"/>
        <end position="148"/>
    </location>
</feature>
<sequence length="312" mass="36827">MFIKTLRESRELIVYKLLNSRMKLNSKNKSQFLQLLKGYEGEKEFNSLLKDLTGDFLIINDVLLNKNNSLFQIDTQLISQNTIYLFDVKNYEGDFYIKEDRWYSIATGKEIQNPLTQLSRCSSLFRRYLQDLGINNFLVKEILIFINPEFTLYEAPRNQPIVLPTQLNRFLKMLESTTSQLGDNHYKLAEQITSDHIKVNPFSQVPDYEYEQLKKGVTCKLCYSFMVPFNIKELICKNCGRAEALEYAILRNVKEFSMLFPDIKITTKIIHEWCKVDVSMKTIRRILVKNLTRKYHGRYSYYTFPSEEKGNN</sequence>
<dbReference type="EMBL" id="JAUSUO010000003">
    <property type="protein sequence ID" value="MDQ0342944.1"/>
    <property type="molecule type" value="Genomic_DNA"/>
</dbReference>
<evidence type="ECO:0000313" key="2">
    <source>
        <dbReference type="EMBL" id="MDQ0342944.1"/>
    </source>
</evidence>
<gene>
    <name evidence="2" type="ORF">J2S14_001758</name>
</gene>
<evidence type="ECO:0000313" key="3">
    <source>
        <dbReference type="Proteomes" id="UP001232343"/>
    </source>
</evidence>